<dbReference type="PANTHER" id="PTHR30329:SF21">
    <property type="entry name" value="LIPOPROTEIN YIAD-RELATED"/>
    <property type="match status" value="1"/>
</dbReference>
<dbReference type="SUPFAM" id="SSF82171">
    <property type="entry name" value="DPP6 N-terminal domain-like"/>
    <property type="match status" value="1"/>
</dbReference>
<evidence type="ECO:0000259" key="6">
    <source>
        <dbReference type="PROSITE" id="PS51123"/>
    </source>
</evidence>
<sequence length="630" mass="70967">MKKIYLFIILIAASTTITFAQNKDTKKADNLYSRLAYTDAAEAYQKLLKKGKGTKYVYEQLANSYYFINDSKKAETYYKRVVKGKKVKPETVYSYAQALKANGKYDDYNIWMKKFTEMKPADSRSIAFMKNPNYLPKYLENVKKFSLTNMKEINTEYSEFGGTVINKSFYFSSARNTARKKYAWNEEPFLDIYVAEIIGGTVKNADLIDGDVNTKYHEGNLAITADGKRMYFDRNDYYKGKYKKSEEGINQINLFTALKENGVWKDIQPVSFNNNENSFGQPALSPDGNTLYFVSDMPGGKGMSDIYKVAVNKDGSLGKPENLGDKINTEGKEVFPFIDSNGTLYFSSDGHMGLGELDVFYAEVSGLSFANVRNIGTDVNSENDDFAFKYDPKTKEGYVSSNRKGGVGSDDIYAAKLIAPLCDYKLNVQVVDANTKKALPGARVDLYDNTENKLATKTADKNGFVKLVVECDKQNEVLGFLQGYESNNLRVTPTNQGPVIRTLMLRPIENIIVDNKVILNPILFDFDKQNIKSQAAFELDKLVAIMKKYPSMEIKVESYTDHSGTAAYNMALSNRRAASTVQYIISKGIDKARLTSQGFGKTKPLFDCGSNCTKEQNDKNRRSDFIITKR</sequence>
<dbReference type="PRINTS" id="PR01021">
    <property type="entry name" value="OMPADOMAIN"/>
</dbReference>
<evidence type="ECO:0000256" key="4">
    <source>
        <dbReference type="PROSITE-ProRule" id="PRU00473"/>
    </source>
</evidence>
<dbReference type="SUPFAM" id="SSF103088">
    <property type="entry name" value="OmpA-like"/>
    <property type="match status" value="1"/>
</dbReference>
<dbReference type="InterPro" id="IPR050330">
    <property type="entry name" value="Bact_OuterMem_StrucFunc"/>
</dbReference>
<proteinExistence type="predicted"/>
<dbReference type="Gene3D" id="3.30.1330.60">
    <property type="entry name" value="OmpA-like domain"/>
    <property type="match status" value="1"/>
</dbReference>
<gene>
    <name evidence="7" type="ORF">VIS_S3DIC30002</name>
</gene>
<evidence type="ECO:0000313" key="7">
    <source>
        <dbReference type="EMBL" id="CCG00601.1"/>
    </source>
</evidence>
<dbReference type="Pfam" id="PF00691">
    <property type="entry name" value="OmpA"/>
    <property type="match status" value="1"/>
</dbReference>
<feature type="signal peptide" evidence="5">
    <location>
        <begin position="1"/>
        <end position="20"/>
    </location>
</feature>
<dbReference type="PANTHER" id="PTHR30329">
    <property type="entry name" value="STATOR ELEMENT OF FLAGELLAR MOTOR COMPLEX"/>
    <property type="match status" value="1"/>
</dbReference>
<organism evidence="7">
    <name type="scientific">uncultured Flavobacteriia bacterium</name>
    <dbReference type="NCBI Taxonomy" id="212695"/>
    <lineage>
        <taxon>Bacteria</taxon>
        <taxon>Pseudomonadati</taxon>
        <taxon>Bacteroidota</taxon>
        <taxon>Flavobacteriia</taxon>
        <taxon>environmental samples</taxon>
    </lineage>
</organism>
<dbReference type="CDD" id="cd07185">
    <property type="entry name" value="OmpA_C-like"/>
    <property type="match status" value="1"/>
</dbReference>
<protein>
    <submittedName>
        <fullName evidence="7">Outer membrane protein containing OmpA/MotB domain</fullName>
    </submittedName>
</protein>
<feature type="chain" id="PRO_5003606883" evidence="5">
    <location>
        <begin position="21"/>
        <end position="630"/>
    </location>
</feature>
<reference evidence="7" key="1">
    <citation type="journal article" date="2012" name="Environ. Microbiol.">
        <title>Genomic content of uncultured Bacteroidetes from contrasting oceanic provinces in the North Atlantic Ocean.</title>
        <authorList>
            <person name="Gomez-Pereira P.R."/>
            <person name="Schuler M."/>
            <person name="Fuchs B.M."/>
            <person name="Bennke C."/>
            <person name="Teeling H."/>
            <person name="Waldmann J."/>
            <person name="Richter M."/>
            <person name="Barbe V."/>
            <person name="Bataille E."/>
            <person name="Glockner F.O."/>
            <person name="Amann R."/>
        </authorList>
    </citation>
    <scope>NUCLEOTIDE SEQUENCE</scope>
</reference>
<dbReference type="Gene3D" id="2.120.10.30">
    <property type="entry name" value="TolB, C-terminal domain"/>
    <property type="match status" value="1"/>
</dbReference>
<dbReference type="InterPro" id="IPR006665">
    <property type="entry name" value="OmpA-like"/>
</dbReference>
<dbReference type="Gene3D" id="1.25.40.10">
    <property type="entry name" value="Tetratricopeptide repeat domain"/>
    <property type="match status" value="1"/>
</dbReference>
<dbReference type="AlphaFoldDB" id="H6RHU0"/>
<accession>H6RHU0</accession>
<evidence type="ECO:0000256" key="5">
    <source>
        <dbReference type="SAM" id="SignalP"/>
    </source>
</evidence>
<dbReference type="GO" id="GO:0009279">
    <property type="term" value="C:cell outer membrane"/>
    <property type="evidence" value="ECO:0007669"/>
    <property type="project" value="UniProtKB-SubCell"/>
</dbReference>
<dbReference type="InterPro" id="IPR011042">
    <property type="entry name" value="6-blade_b-propeller_TolB-like"/>
</dbReference>
<dbReference type="EMBL" id="FO117613">
    <property type="protein sequence ID" value="CCG00601.1"/>
    <property type="molecule type" value="Genomic_DNA"/>
</dbReference>
<comment type="subcellular location">
    <subcellularLocation>
        <location evidence="1">Cell outer membrane</location>
    </subcellularLocation>
</comment>
<dbReference type="Pfam" id="PF07676">
    <property type="entry name" value="PD40"/>
    <property type="match status" value="2"/>
</dbReference>
<dbReference type="InterPro" id="IPR011659">
    <property type="entry name" value="WD40"/>
</dbReference>
<dbReference type="InterPro" id="IPR036737">
    <property type="entry name" value="OmpA-like_sf"/>
</dbReference>
<keyword evidence="5" id="KW-0732">Signal</keyword>
<evidence type="ECO:0000256" key="2">
    <source>
        <dbReference type="ARBA" id="ARBA00023136"/>
    </source>
</evidence>
<reference evidence="7" key="2">
    <citation type="submission" date="2012-02" db="EMBL/GenBank/DDBJ databases">
        <authorList>
            <person name="Genoscope - CEA"/>
        </authorList>
    </citation>
    <scope>NUCLEOTIDE SEQUENCE</scope>
</reference>
<evidence type="ECO:0000256" key="1">
    <source>
        <dbReference type="ARBA" id="ARBA00004442"/>
    </source>
</evidence>
<keyword evidence="2 4" id="KW-0472">Membrane</keyword>
<dbReference type="SUPFAM" id="SSF48452">
    <property type="entry name" value="TPR-like"/>
    <property type="match status" value="1"/>
</dbReference>
<evidence type="ECO:0000256" key="3">
    <source>
        <dbReference type="ARBA" id="ARBA00023237"/>
    </source>
</evidence>
<name>H6RHU0_9BACT</name>
<dbReference type="InterPro" id="IPR011990">
    <property type="entry name" value="TPR-like_helical_dom_sf"/>
</dbReference>
<feature type="domain" description="OmpA-like" evidence="6">
    <location>
        <begin position="513"/>
        <end position="630"/>
    </location>
</feature>
<dbReference type="InterPro" id="IPR006664">
    <property type="entry name" value="OMP_bac"/>
</dbReference>
<dbReference type="PROSITE" id="PS51123">
    <property type="entry name" value="OMPA_2"/>
    <property type="match status" value="1"/>
</dbReference>
<keyword evidence="3" id="KW-0998">Cell outer membrane</keyword>